<dbReference type="InterPro" id="IPR029039">
    <property type="entry name" value="Flavoprotein-like_sf"/>
</dbReference>
<dbReference type="Pfam" id="PF02525">
    <property type="entry name" value="Flavodoxin_2"/>
    <property type="match status" value="1"/>
</dbReference>
<dbReference type="GO" id="GO:0003955">
    <property type="term" value="F:NAD(P)H dehydrogenase (quinone) activity"/>
    <property type="evidence" value="ECO:0007669"/>
    <property type="project" value="UniProtKB-EC"/>
</dbReference>
<protein>
    <submittedName>
        <fullName evidence="4">NAD(P)H dehydrogenase (Quinone)</fullName>
        <ecNumber evidence="4">1.6.5.2</ecNumber>
    </submittedName>
</protein>
<keyword evidence="5" id="KW-1185">Reference proteome</keyword>
<organism evidence="4 5">
    <name type="scientific">Nesterenkonia lutea</name>
    <dbReference type="NCBI Taxonomy" id="272919"/>
    <lineage>
        <taxon>Bacteria</taxon>
        <taxon>Bacillati</taxon>
        <taxon>Actinomycetota</taxon>
        <taxon>Actinomycetes</taxon>
        <taxon>Micrococcales</taxon>
        <taxon>Micrococcaceae</taxon>
        <taxon>Nesterenkonia</taxon>
    </lineage>
</organism>
<evidence type="ECO:0000313" key="4">
    <source>
        <dbReference type="EMBL" id="MBE1523968.1"/>
    </source>
</evidence>
<dbReference type="SUPFAM" id="SSF52218">
    <property type="entry name" value="Flavoproteins"/>
    <property type="match status" value="1"/>
</dbReference>
<dbReference type="PANTHER" id="PTHR10204">
    <property type="entry name" value="NAD P H OXIDOREDUCTASE-RELATED"/>
    <property type="match status" value="1"/>
</dbReference>
<evidence type="ECO:0000259" key="3">
    <source>
        <dbReference type="Pfam" id="PF02525"/>
    </source>
</evidence>
<dbReference type="Proteomes" id="UP000643525">
    <property type="component" value="Unassembled WGS sequence"/>
</dbReference>
<name>A0ABR9JDG7_9MICC</name>
<comment type="caution">
    <text evidence="4">The sequence shown here is derived from an EMBL/GenBank/DDBJ whole genome shotgun (WGS) entry which is preliminary data.</text>
</comment>
<dbReference type="RefSeq" id="WP_192595047.1">
    <property type="nucleotide sequence ID" value="NZ_BAAALJ010000046.1"/>
</dbReference>
<keyword evidence="2 4" id="KW-0560">Oxidoreductase</keyword>
<gene>
    <name evidence="4" type="ORF">H4W27_001086</name>
</gene>
<sequence>MSRALIVIAHPDQRSLTHFVAAELETAFASQGISSEVADLAAEDFDPRFTRDDRSSYQGLRAIPDDVTAEQERIDRADHLILVFPVYWWSMPALLKGWVDRVFVNGWAFELTEGGSVAPKLAGLTIHLVPLAGSDASAYDRHGYRASIKAQIEHGVIDFCGARRGSMRYLYDSETKPQAVITDEVSLLARDIAEGARESLSEATAAKL</sequence>
<evidence type="ECO:0000313" key="5">
    <source>
        <dbReference type="Proteomes" id="UP000643525"/>
    </source>
</evidence>
<dbReference type="Gene3D" id="3.40.50.360">
    <property type="match status" value="1"/>
</dbReference>
<dbReference type="EMBL" id="JADBED010000001">
    <property type="protein sequence ID" value="MBE1523968.1"/>
    <property type="molecule type" value="Genomic_DNA"/>
</dbReference>
<evidence type="ECO:0000256" key="1">
    <source>
        <dbReference type="ARBA" id="ARBA00006252"/>
    </source>
</evidence>
<dbReference type="InterPro" id="IPR051545">
    <property type="entry name" value="NAD(P)H_dehydrogenase_qn"/>
</dbReference>
<feature type="domain" description="Flavodoxin-like fold" evidence="3">
    <location>
        <begin position="3"/>
        <end position="176"/>
    </location>
</feature>
<evidence type="ECO:0000256" key="2">
    <source>
        <dbReference type="ARBA" id="ARBA00023002"/>
    </source>
</evidence>
<dbReference type="InterPro" id="IPR003680">
    <property type="entry name" value="Flavodoxin_fold"/>
</dbReference>
<accession>A0ABR9JDG7</accession>
<dbReference type="PANTHER" id="PTHR10204:SF34">
    <property type="entry name" value="NAD(P)H DEHYDROGENASE [QUINONE] 1 ISOFORM 1"/>
    <property type="match status" value="1"/>
</dbReference>
<reference evidence="4 5" key="1">
    <citation type="submission" date="2020-10" db="EMBL/GenBank/DDBJ databases">
        <title>Sequencing the genomes of 1000 actinobacteria strains.</title>
        <authorList>
            <person name="Klenk H.-P."/>
        </authorList>
    </citation>
    <scope>NUCLEOTIDE SEQUENCE [LARGE SCALE GENOMIC DNA]</scope>
    <source>
        <strain evidence="4 5">DSM 15666</strain>
    </source>
</reference>
<comment type="similarity">
    <text evidence="1">Belongs to the NAD(P)H dehydrogenase (quinone) family.</text>
</comment>
<proteinExistence type="inferred from homology"/>
<dbReference type="EC" id="1.6.5.2" evidence="4"/>